<protein>
    <submittedName>
        <fullName evidence="4">NAD(P)-dependent dehydrogenase (Short-subunit alcohol dehydrogenase family)</fullName>
    </submittedName>
</protein>
<dbReference type="Gene3D" id="3.40.50.720">
    <property type="entry name" value="NAD(P)-binding Rossmann-like Domain"/>
    <property type="match status" value="1"/>
</dbReference>
<dbReference type="SMART" id="SM00822">
    <property type="entry name" value="PKS_KR"/>
    <property type="match status" value="1"/>
</dbReference>
<keyword evidence="5" id="KW-1185">Reference proteome</keyword>
<dbReference type="AlphaFoldDB" id="A0A7W3JTL3"/>
<accession>A0A7W3JTL3</accession>
<comment type="similarity">
    <text evidence="1">Belongs to the short-chain dehydrogenases/reductases (SDR) family.</text>
</comment>
<dbReference type="PANTHER" id="PTHR43975:SF2">
    <property type="entry name" value="EG:BACR7A4.14 PROTEIN-RELATED"/>
    <property type="match status" value="1"/>
</dbReference>
<reference evidence="4 5" key="1">
    <citation type="submission" date="2020-07" db="EMBL/GenBank/DDBJ databases">
        <title>Sequencing the genomes of 1000 actinobacteria strains.</title>
        <authorList>
            <person name="Klenk H.-P."/>
        </authorList>
    </citation>
    <scope>NUCLEOTIDE SEQUENCE [LARGE SCALE GENOMIC DNA]</scope>
    <source>
        <strain evidence="4 5">DSM 23737</strain>
    </source>
</reference>
<dbReference type="Proteomes" id="UP000524237">
    <property type="component" value="Unassembled WGS sequence"/>
</dbReference>
<dbReference type="PRINTS" id="PR00081">
    <property type="entry name" value="GDHRDH"/>
</dbReference>
<dbReference type="InterPro" id="IPR057326">
    <property type="entry name" value="KR_dom"/>
</dbReference>
<gene>
    <name evidence="4" type="ORF">FB555_001053</name>
</gene>
<dbReference type="SUPFAM" id="SSF51735">
    <property type="entry name" value="NAD(P)-binding Rossmann-fold domains"/>
    <property type="match status" value="1"/>
</dbReference>
<name>A0A7W3JTL3_9MICO</name>
<dbReference type="InterPro" id="IPR002347">
    <property type="entry name" value="SDR_fam"/>
</dbReference>
<keyword evidence="2" id="KW-0560">Oxidoreductase</keyword>
<dbReference type="CDD" id="cd05233">
    <property type="entry name" value="SDR_c"/>
    <property type="match status" value="1"/>
</dbReference>
<feature type="domain" description="Ketoreductase" evidence="3">
    <location>
        <begin position="7"/>
        <end position="184"/>
    </location>
</feature>
<sequence length="263" mass="27273">MTSIDKKVTIITGGGTGVGAALARLLAERGHNVVIAGRREAPLAEVAADTNALVVVGDVATEEGARNLIDATVAKFGKIDNLVLNAGIVTNGKVADLSIDDWNQTVNINLTANFMLAKFALPHVVTTKGNIVGVSSIAGLRSGHGLAAYGSSKAALIALIQNIAFDYAADGVRANVVCPGWILTEMAQQEFAEAAKAKNTTVEGVFSELLKFVPQQRASTPDEQAKPIAWLLSEEAAYVNGATLVVDGGTTIVDAGMLNLHAN</sequence>
<dbReference type="PROSITE" id="PS00061">
    <property type="entry name" value="ADH_SHORT"/>
    <property type="match status" value="1"/>
</dbReference>
<dbReference type="Pfam" id="PF13561">
    <property type="entry name" value="adh_short_C2"/>
    <property type="match status" value="1"/>
</dbReference>
<dbReference type="InterPro" id="IPR020904">
    <property type="entry name" value="Sc_DH/Rdtase_CS"/>
</dbReference>
<evidence type="ECO:0000313" key="5">
    <source>
        <dbReference type="Proteomes" id="UP000524237"/>
    </source>
</evidence>
<dbReference type="RefSeq" id="WP_182484389.1">
    <property type="nucleotide sequence ID" value="NZ_JACGWU010000002.1"/>
</dbReference>
<evidence type="ECO:0000256" key="2">
    <source>
        <dbReference type="ARBA" id="ARBA00023002"/>
    </source>
</evidence>
<dbReference type="PRINTS" id="PR00080">
    <property type="entry name" value="SDRFAMILY"/>
</dbReference>
<evidence type="ECO:0000313" key="4">
    <source>
        <dbReference type="EMBL" id="MBA8828955.1"/>
    </source>
</evidence>
<dbReference type="FunFam" id="3.40.50.720:FF:000084">
    <property type="entry name" value="Short-chain dehydrogenase reductase"/>
    <property type="match status" value="1"/>
</dbReference>
<comment type="caution">
    <text evidence="4">The sequence shown here is derived from an EMBL/GenBank/DDBJ whole genome shotgun (WGS) entry which is preliminary data.</text>
</comment>
<evidence type="ECO:0000256" key="1">
    <source>
        <dbReference type="ARBA" id="ARBA00006484"/>
    </source>
</evidence>
<dbReference type="PANTHER" id="PTHR43975">
    <property type="entry name" value="ZGC:101858"/>
    <property type="match status" value="1"/>
</dbReference>
<dbReference type="InterPro" id="IPR036291">
    <property type="entry name" value="NAD(P)-bd_dom_sf"/>
</dbReference>
<evidence type="ECO:0000259" key="3">
    <source>
        <dbReference type="SMART" id="SM00822"/>
    </source>
</evidence>
<proteinExistence type="inferred from homology"/>
<dbReference type="EMBL" id="JACGWU010000002">
    <property type="protein sequence ID" value="MBA8828955.1"/>
    <property type="molecule type" value="Genomic_DNA"/>
</dbReference>
<organism evidence="4 5">
    <name type="scientific">Alpinimonas psychrophila</name>
    <dbReference type="NCBI Taxonomy" id="748908"/>
    <lineage>
        <taxon>Bacteria</taxon>
        <taxon>Bacillati</taxon>
        <taxon>Actinomycetota</taxon>
        <taxon>Actinomycetes</taxon>
        <taxon>Micrococcales</taxon>
        <taxon>Microbacteriaceae</taxon>
        <taxon>Alpinimonas</taxon>
    </lineage>
</organism>
<dbReference type="GO" id="GO:0016491">
    <property type="term" value="F:oxidoreductase activity"/>
    <property type="evidence" value="ECO:0007669"/>
    <property type="project" value="UniProtKB-KW"/>
</dbReference>